<reference evidence="1 2" key="1">
    <citation type="submission" date="2020-07" db="EMBL/GenBank/DDBJ databases">
        <title>Sequencing the genomes of 1000 actinobacteria strains.</title>
        <authorList>
            <person name="Klenk H.-P."/>
        </authorList>
    </citation>
    <scope>NUCLEOTIDE SEQUENCE [LARGE SCALE GENOMIC DNA]</scope>
    <source>
        <strain evidence="1 2">DSM 45763</strain>
    </source>
</reference>
<evidence type="ECO:0000313" key="1">
    <source>
        <dbReference type="EMBL" id="NYF42166.1"/>
    </source>
</evidence>
<dbReference type="RefSeq" id="WP_179824535.1">
    <property type="nucleotide sequence ID" value="NZ_JACCCO010000002.1"/>
</dbReference>
<proteinExistence type="predicted"/>
<keyword evidence="2" id="KW-1185">Reference proteome</keyword>
<dbReference type="EMBL" id="JACCCO010000002">
    <property type="protein sequence ID" value="NYF42166.1"/>
    <property type="molecule type" value="Genomic_DNA"/>
</dbReference>
<gene>
    <name evidence="1" type="ORF">HDA43_004367</name>
</gene>
<organism evidence="1 2">
    <name type="scientific">Streptosporangium sandarakinum</name>
    <dbReference type="NCBI Taxonomy" id="1260955"/>
    <lineage>
        <taxon>Bacteria</taxon>
        <taxon>Bacillati</taxon>
        <taxon>Actinomycetota</taxon>
        <taxon>Actinomycetes</taxon>
        <taxon>Streptosporangiales</taxon>
        <taxon>Streptosporangiaceae</taxon>
        <taxon>Streptosporangium</taxon>
    </lineage>
</organism>
<comment type="caution">
    <text evidence="1">The sequence shown here is derived from an EMBL/GenBank/DDBJ whole genome shotgun (WGS) entry which is preliminary data.</text>
</comment>
<dbReference type="InterPro" id="IPR012441">
    <property type="entry name" value="DUF1643"/>
</dbReference>
<name>A0A852V2B0_9ACTN</name>
<dbReference type="AlphaFoldDB" id="A0A852V2B0"/>
<evidence type="ECO:0000313" key="2">
    <source>
        <dbReference type="Proteomes" id="UP000576393"/>
    </source>
</evidence>
<dbReference type="Pfam" id="PF07799">
    <property type="entry name" value="DUF1643"/>
    <property type="match status" value="1"/>
</dbReference>
<evidence type="ECO:0008006" key="3">
    <source>
        <dbReference type="Google" id="ProtNLM"/>
    </source>
</evidence>
<sequence>MQAEASPGSRTLCAILLNPALRPAAETISFRNLGCALPLVGCDRLRLANLLDVPSKDQAQLAVLPIGEPEVTQSRALLAEALRGADEVLFAWGSNRVSGRTGTILREQVAWLRRHLETSGVRRAWMVAGTPRHPSRWRQYVGPEKARVRGSTFEDRLAKVLAAHPLDAPDPP</sequence>
<dbReference type="Proteomes" id="UP000576393">
    <property type="component" value="Unassembled WGS sequence"/>
</dbReference>
<protein>
    <recommendedName>
        <fullName evidence="3">DUF1643 domain-containing protein</fullName>
    </recommendedName>
</protein>
<accession>A0A852V2B0</accession>